<dbReference type="AlphaFoldDB" id="R4K3J0"/>
<reference evidence="3 4" key="1">
    <citation type="submission" date="2012-01" db="EMBL/GenBank/DDBJ databases">
        <title>Complete sequence of chromosome of Clostridium pasteurianum BC1.</title>
        <authorList>
            <consortium name="US DOE Joint Genome Institute"/>
            <person name="Lucas S."/>
            <person name="Han J."/>
            <person name="Lapidus A."/>
            <person name="Cheng J.-F."/>
            <person name="Goodwin L."/>
            <person name="Pitluck S."/>
            <person name="Peters L."/>
            <person name="Mikhailova N."/>
            <person name="Teshima H."/>
            <person name="Detter J.C."/>
            <person name="Han C."/>
            <person name="Tapia R."/>
            <person name="Land M."/>
            <person name="Hauser L."/>
            <person name="Kyrpides N."/>
            <person name="Ivanova N."/>
            <person name="Pagani I."/>
            <person name="Dunn J."/>
            <person name="Taghavi S."/>
            <person name="Francis A."/>
            <person name="van der Lelie D."/>
            <person name="Woyke T."/>
        </authorList>
    </citation>
    <scope>NUCLEOTIDE SEQUENCE [LARGE SCALE GENOMIC DNA]</scope>
    <source>
        <strain evidence="3 4">BC1</strain>
    </source>
</reference>
<dbReference type="HOGENOM" id="CLU_115782_0_1_9"/>
<proteinExistence type="predicted"/>
<dbReference type="PATRIC" id="fig|86416.3.peg.1310"/>
<dbReference type="SUPFAM" id="SSF46934">
    <property type="entry name" value="UBA-like"/>
    <property type="match status" value="1"/>
</dbReference>
<dbReference type="GO" id="GO:0003746">
    <property type="term" value="F:translation elongation factor activity"/>
    <property type="evidence" value="ECO:0007669"/>
    <property type="project" value="UniProtKB-KW"/>
</dbReference>
<dbReference type="Gene3D" id="1.10.8.10">
    <property type="entry name" value="DNA helicase RuvA subunit, C-terminal domain"/>
    <property type="match status" value="1"/>
</dbReference>
<protein>
    <submittedName>
        <fullName evidence="3">Translation elongation factor Ts</fullName>
    </submittedName>
</protein>
<feature type="transmembrane region" description="Helical" evidence="1">
    <location>
        <begin position="78"/>
        <end position="107"/>
    </location>
</feature>
<dbReference type="STRING" id="86416.Clopa_1310"/>
<feature type="domain" description="DUF4342" evidence="2">
    <location>
        <begin position="49"/>
        <end position="114"/>
    </location>
</feature>
<keyword evidence="4" id="KW-1185">Reference proteome</keyword>
<keyword evidence="1" id="KW-0812">Transmembrane</keyword>
<organism evidence="3 4">
    <name type="scientific">Clostridium pasteurianum BC1</name>
    <dbReference type="NCBI Taxonomy" id="86416"/>
    <lineage>
        <taxon>Bacteria</taxon>
        <taxon>Bacillati</taxon>
        <taxon>Bacillota</taxon>
        <taxon>Clostridia</taxon>
        <taxon>Eubacteriales</taxon>
        <taxon>Clostridiaceae</taxon>
        <taxon>Clostridium</taxon>
    </lineage>
</organism>
<sequence>MSVKVELIDELRKRANVSYEEAKEALEKCNGDLVEALIYLEKQNKVKSDEGSSFFNIIKKIIKKGNTTKFIIKKKDNIILSLPVTIVVIITVFAPYVAVPGLILALITGHRFRFKGKNGEPAKVNETLDKISNVVDTAKKKFNEDTDSQSSKQV</sequence>
<dbReference type="RefSeq" id="WP_015614619.1">
    <property type="nucleotide sequence ID" value="NC_021182.1"/>
</dbReference>
<dbReference type="EMBL" id="CP003261">
    <property type="protein sequence ID" value="AGK96296.1"/>
    <property type="molecule type" value="Genomic_DNA"/>
</dbReference>
<dbReference type="Proteomes" id="UP000013523">
    <property type="component" value="Chromosome"/>
</dbReference>
<dbReference type="KEGG" id="cpas:Clopa_1310"/>
<name>R4K3J0_CLOPA</name>
<keyword evidence="3" id="KW-0648">Protein biosynthesis</keyword>
<evidence type="ECO:0000313" key="3">
    <source>
        <dbReference type="EMBL" id="AGK96296.1"/>
    </source>
</evidence>
<dbReference type="InterPro" id="IPR009060">
    <property type="entry name" value="UBA-like_sf"/>
</dbReference>
<keyword evidence="1" id="KW-1133">Transmembrane helix</keyword>
<dbReference type="OrthoDB" id="3183239at2"/>
<gene>
    <name evidence="3" type="ORF">Clopa_1310</name>
</gene>
<accession>R4K3J0</accession>
<keyword evidence="1" id="KW-0472">Membrane</keyword>
<dbReference type="InterPro" id="IPR025642">
    <property type="entry name" value="DUF4342"/>
</dbReference>
<dbReference type="eggNOG" id="COG0264">
    <property type="taxonomic scope" value="Bacteria"/>
</dbReference>
<dbReference type="Pfam" id="PF14242">
    <property type="entry name" value="DUF4342"/>
    <property type="match status" value="1"/>
</dbReference>
<dbReference type="CDD" id="cd14360">
    <property type="entry name" value="UBA_NAC_like_bac"/>
    <property type="match status" value="1"/>
</dbReference>
<evidence type="ECO:0000313" key="4">
    <source>
        <dbReference type="Proteomes" id="UP000013523"/>
    </source>
</evidence>
<evidence type="ECO:0000259" key="2">
    <source>
        <dbReference type="Pfam" id="PF14242"/>
    </source>
</evidence>
<keyword evidence="3" id="KW-0251">Elongation factor</keyword>
<evidence type="ECO:0000256" key="1">
    <source>
        <dbReference type="SAM" id="Phobius"/>
    </source>
</evidence>